<comment type="caution">
    <text evidence="2">The sequence shown here is derived from an EMBL/GenBank/DDBJ whole genome shotgun (WGS) entry which is preliminary data.</text>
</comment>
<dbReference type="Proteomes" id="UP000631114">
    <property type="component" value="Unassembled WGS sequence"/>
</dbReference>
<dbReference type="SMART" id="SM00457">
    <property type="entry name" value="MACPF"/>
    <property type="match status" value="1"/>
</dbReference>
<dbReference type="Pfam" id="PF01823">
    <property type="entry name" value="MACPF"/>
    <property type="match status" value="1"/>
</dbReference>
<sequence length="610" mass="68293">MNSYILDAQAAAEKAVSVIGYGYDLSSDVRLLYCKPGPDGSPLIELDHSFTTDLVLPGGIVVPNVSKSITCDKGERTRFGSDVVSFHQMSELFNQYLSLSGKIPCGLFNSMFNFQGCWQKDATSTKSLAVDGWFITLYNIALTRSQIVLCEHVKQEVPSSWDPASLARFIEKYGTHIIVGVKMGGKDAITIKQLQNSSLQSSEVQKLLKNLADEIFAEDVNGSMSLNASEFSRKVKEQKVMALEDRNAQFANSIRPIVFHSKKEDIVSIHVRRGGIDFGQSHNRWLSTISQFPDVIAMSFVPITSLLSGVRGCGFLTHAVNHYLRYRPPIEELHQFLEFQLPRQWAPMYGDFPLGPQSKKNSSPSLQFTFIGPKLYVKTIQVDSVNRPVTGMRLYLEGKKSDHLAIHLQHLTTLPKVFQLSDYCSYEVNEDIPSQRGYYEPVKWSLLSHVCTAPVQYNGSRIDDFASIVTKAWFEVRDVGIRKVLFLRIGFSTLSSAKIRRSEWDGPAIQSRKSGSISMLFSTRFSSGQTPAEKPSKVEVNSAVYPGGLPVPMKMPTMTRFVETKEMVRGPDDQPGYWVVTGGKLCIEDNKIALKVKYSLLLLNSEEEPY</sequence>
<dbReference type="AlphaFoldDB" id="A0A835I2S1"/>
<dbReference type="OrthoDB" id="1366754at2759"/>
<gene>
    <name evidence="2" type="ORF">IFM89_033559</name>
</gene>
<dbReference type="GO" id="GO:0009626">
    <property type="term" value="P:plant-type hypersensitive response"/>
    <property type="evidence" value="ECO:0007669"/>
    <property type="project" value="TreeGrafter"/>
</dbReference>
<evidence type="ECO:0000313" key="3">
    <source>
        <dbReference type="Proteomes" id="UP000631114"/>
    </source>
</evidence>
<name>A0A835I2S1_9MAGN</name>
<dbReference type="EMBL" id="JADFTS010000004">
    <property type="protein sequence ID" value="KAF9611555.1"/>
    <property type="molecule type" value="Genomic_DNA"/>
</dbReference>
<organism evidence="2 3">
    <name type="scientific">Coptis chinensis</name>
    <dbReference type="NCBI Taxonomy" id="261450"/>
    <lineage>
        <taxon>Eukaryota</taxon>
        <taxon>Viridiplantae</taxon>
        <taxon>Streptophyta</taxon>
        <taxon>Embryophyta</taxon>
        <taxon>Tracheophyta</taxon>
        <taxon>Spermatophyta</taxon>
        <taxon>Magnoliopsida</taxon>
        <taxon>Ranunculales</taxon>
        <taxon>Ranunculaceae</taxon>
        <taxon>Coptidoideae</taxon>
        <taxon>Coptis</taxon>
    </lineage>
</organism>
<proteinExistence type="predicted"/>
<dbReference type="PANTHER" id="PTHR33199:SF8">
    <property type="entry name" value="MACPF DOMAIN-CONTAINING PROTEIN NSL1"/>
    <property type="match status" value="1"/>
</dbReference>
<dbReference type="GO" id="GO:2000031">
    <property type="term" value="P:regulation of salicylic acid mediated signaling pathway"/>
    <property type="evidence" value="ECO:0007669"/>
    <property type="project" value="InterPro"/>
</dbReference>
<evidence type="ECO:0000259" key="1">
    <source>
        <dbReference type="PROSITE" id="PS51412"/>
    </source>
</evidence>
<dbReference type="PANTHER" id="PTHR33199">
    <property type="entry name" value="MACPF DOMAIN-CONTAINING PROTEIN CAD1"/>
    <property type="match status" value="1"/>
</dbReference>
<feature type="domain" description="MACPF" evidence="1">
    <location>
        <begin position="2"/>
        <end position="337"/>
    </location>
</feature>
<dbReference type="InterPro" id="IPR020864">
    <property type="entry name" value="MACPF"/>
</dbReference>
<dbReference type="GO" id="GO:0005886">
    <property type="term" value="C:plasma membrane"/>
    <property type="evidence" value="ECO:0007669"/>
    <property type="project" value="TreeGrafter"/>
</dbReference>
<protein>
    <recommendedName>
        <fullName evidence="1">MACPF domain-containing protein</fullName>
    </recommendedName>
</protein>
<dbReference type="InterPro" id="IPR044663">
    <property type="entry name" value="CAD1/NSL1-like"/>
</dbReference>
<reference evidence="2 3" key="1">
    <citation type="submission" date="2020-10" db="EMBL/GenBank/DDBJ databases">
        <title>The Coptis chinensis genome and diversification of protoberbering-type alkaloids.</title>
        <authorList>
            <person name="Wang B."/>
            <person name="Shu S."/>
            <person name="Song C."/>
            <person name="Liu Y."/>
        </authorList>
    </citation>
    <scope>NUCLEOTIDE SEQUENCE [LARGE SCALE GENOMIC DNA]</scope>
    <source>
        <strain evidence="2">HL-2020</strain>
        <tissue evidence="2">Leaf</tissue>
    </source>
</reference>
<accession>A0A835I2S1</accession>
<keyword evidence="3" id="KW-1185">Reference proteome</keyword>
<evidence type="ECO:0000313" key="2">
    <source>
        <dbReference type="EMBL" id="KAF9611555.1"/>
    </source>
</evidence>
<dbReference type="PROSITE" id="PS51412">
    <property type="entry name" value="MACPF_2"/>
    <property type="match status" value="1"/>
</dbReference>